<dbReference type="AlphaFoldDB" id="Q01NI3"/>
<dbReference type="EMBL" id="CP000473">
    <property type="protein sequence ID" value="ABJ88787.1"/>
    <property type="molecule type" value="Genomic_DNA"/>
</dbReference>
<dbReference type="STRING" id="234267.Acid_7893"/>
<dbReference type="Pfam" id="PF13419">
    <property type="entry name" value="HAD_2"/>
    <property type="match status" value="1"/>
</dbReference>
<evidence type="ECO:0000313" key="5">
    <source>
        <dbReference type="EMBL" id="ABJ88787.1"/>
    </source>
</evidence>
<evidence type="ECO:0000256" key="2">
    <source>
        <dbReference type="ARBA" id="ARBA00004818"/>
    </source>
</evidence>
<dbReference type="EC" id="3.1.3.18" evidence="4"/>
<dbReference type="InterPro" id="IPR036412">
    <property type="entry name" value="HAD-like_sf"/>
</dbReference>
<comment type="pathway">
    <text evidence="2">Organic acid metabolism; glycolate biosynthesis; glycolate from 2-phosphoglycolate: step 1/1.</text>
</comment>
<comment type="catalytic activity">
    <reaction evidence="1">
        <text>2-phosphoglycolate + H2O = glycolate + phosphate</text>
        <dbReference type="Rhea" id="RHEA:14369"/>
        <dbReference type="ChEBI" id="CHEBI:15377"/>
        <dbReference type="ChEBI" id="CHEBI:29805"/>
        <dbReference type="ChEBI" id="CHEBI:43474"/>
        <dbReference type="ChEBI" id="CHEBI:58033"/>
        <dbReference type="EC" id="3.1.3.18"/>
    </reaction>
</comment>
<name>Q01NI3_SOLUE</name>
<dbReference type="SUPFAM" id="SSF56784">
    <property type="entry name" value="HAD-like"/>
    <property type="match status" value="1"/>
</dbReference>
<dbReference type="GO" id="GO:0008967">
    <property type="term" value="F:phosphoglycolate phosphatase activity"/>
    <property type="evidence" value="ECO:0007669"/>
    <property type="project" value="UniProtKB-EC"/>
</dbReference>
<dbReference type="InterPro" id="IPR050155">
    <property type="entry name" value="HAD-like_hydrolase_sf"/>
</dbReference>
<dbReference type="SFLD" id="SFLDG01129">
    <property type="entry name" value="C1.5:_HAD__Beta-PGM__Phosphata"/>
    <property type="match status" value="1"/>
</dbReference>
<dbReference type="InterPro" id="IPR023198">
    <property type="entry name" value="PGP-like_dom2"/>
</dbReference>
<dbReference type="NCBIfam" id="TIGR01509">
    <property type="entry name" value="HAD-SF-IA-v3"/>
    <property type="match status" value="1"/>
</dbReference>
<dbReference type="eggNOG" id="COG0546">
    <property type="taxonomic scope" value="Bacteria"/>
</dbReference>
<organism evidence="5">
    <name type="scientific">Solibacter usitatus (strain Ellin6076)</name>
    <dbReference type="NCBI Taxonomy" id="234267"/>
    <lineage>
        <taxon>Bacteria</taxon>
        <taxon>Pseudomonadati</taxon>
        <taxon>Acidobacteriota</taxon>
        <taxon>Terriglobia</taxon>
        <taxon>Bryobacterales</taxon>
        <taxon>Solibacteraceae</taxon>
        <taxon>Candidatus Solibacter</taxon>
    </lineage>
</organism>
<reference evidence="5" key="1">
    <citation type="submission" date="2006-10" db="EMBL/GenBank/DDBJ databases">
        <title>Complete sequence of Solibacter usitatus Ellin6076.</title>
        <authorList>
            <consortium name="US DOE Joint Genome Institute"/>
            <person name="Copeland A."/>
            <person name="Lucas S."/>
            <person name="Lapidus A."/>
            <person name="Barry K."/>
            <person name="Detter J.C."/>
            <person name="Glavina del Rio T."/>
            <person name="Hammon N."/>
            <person name="Israni S."/>
            <person name="Dalin E."/>
            <person name="Tice H."/>
            <person name="Pitluck S."/>
            <person name="Thompson L.S."/>
            <person name="Brettin T."/>
            <person name="Bruce D."/>
            <person name="Han C."/>
            <person name="Tapia R."/>
            <person name="Gilna P."/>
            <person name="Schmutz J."/>
            <person name="Larimer F."/>
            <person name="Land M."/>
            <person name="Hauser L."/>
            <person name="Kyrpides N."/>
            <person name="Mikhailova N."/>
            <person name="Janssen P.H."/>
            <person name="Kuske C.R."/>
            <person name="Richardson P."/>
        </authorList>
    </citation>
    <scope>NUCLEOTIDE SEQUENCE</scope>
    <source>
        <strain evidence="5">Ellin6076</strain>
    </source>
</reference>
<evidence type="ECO:0000256" key="3">
    <source>
        <dbReference type="ARBA" id="ARBA00006171"/>
    </source>
</evidence>
<keyword evidence="5" id="KW-0378">Hydrolase</keyword>
<dbReference type="Gene3D" id="1.10.150.240">
    <property type="entry name" value="Putative phosphatase, domain 2"/>
    <property type="match status" value="1"/>
</dbReference>
<dbReference type="GO" id="GO:0005829">
    <property type="term" value="C:cytosol"/>
    <property type="evidence" value="ECO:0007669"/>
    <property type="project" value="TreeGrafter"/>
</dbReference>
<sequence>MSQTKFMPFRTVLFDWDGTLCDSGAALYRAFEKSLADFGLSFTLDEYQQVYTPAWYRMYEAFNLPKESWSLCDRRWLQHYEGEEPNLLPGALAVIDHCRAAGLQLGIVTGANRDRIRQEFARLDLAFPAIICHEDVVDRKPHPEGIARALGILNAPASGCCFVGDAPEDIEMGKRAGVFTIGVVSEYIHRARLEAAAPDLLLETIADLPGALALTGNSDTQSDRTSVAP</sequence>
<dbReference type="InterPro" id="IPR006439">
    <property type="entry name" value="HAD-SF_hydro_IA"/>
</dbReference>
<protein>
    <recommendedName>
        <fullName evidence="4">phosphoglycolate phosphatase</fullName>
        <ecNumber evidence="4">3.1.3.18</ecNumber>
    </recommendedName>
</protein>
<dbReference type="InterPro" id="IPR023214">
    <property type="entry name" value="HAD_sf"/>
</dbReference>
<dbReference type="PANTHER" id="PTHR43434:SF1">
    <property type="entry name" value="PHOSPHOGLYCOLATE PHOSPHATASE"/>
    <property type="match status" value="1"/>
</dbReference>
<evidence type="ECO:0000256" key="1">
    <source>
        <dbReference type="ARBA" id="ARBA00000830"/>
    </source>
</evidence>
<proteinExistence type="inferred from homology"/>
<dbReference type="PANTHER" id="PTHR43434">
    <property type="entry name" value="PHOSPHOGLYCOLATE PHOSPHATASE"/>
    <property type="match status" value="1"/>
</dbReference>
<dbReference type="InParanoid" id="Q01NI3"/>
<dbReference type="NCBIfam" id="TIGR01549">
    <property type="entry name" value="HAD-SF-IA-v1"/>
    <property type="match status" value="1"/>
</dbReference>
<dbReference type="Gene3D" id="3.40.50.1000">
    <property type="entry name" value="HAD superfamily/HAD-like"/>
    <property type="match status" value="1"/>
</dbReference>
<dbReference type="KEGG" id="sus:Acid_7893"/>
<evidence type="ECO:0000256" key="4">
    <source>
        <dbReference type="ARBA" id="ARBA00013078"/>
    </source>
</evidence>
<dbReference type="SFLD" id="SFLDS00003">
    <property type="entry name" value="Haloacid_Dehalogenase"/>
    <property type="match status" value="1"/>
</dbReference>
<comment type="similarity">
    <text evidence="3">Belongs to the HAD-like hydrolase superfamily. CbbY/CbbZ/Gph/YieH family.</text>
</comment>
<gene>
    <name evidence="5" type="ordered locus">Acid_7893</name>
</gene>
<dbReference type="SFLD" id="SFLDG01135">
    <property type="entry name" value="C1.5.6:_HAD__Beta-PGM__Phospha"/>
    <property type="match status" value="1"/>
</dbReference>
<dbReference type="GO" id="GO:0006281">
    <property type="term" value="P:DNA repair"/>
    <property type="evidence" value="ECO:0007669"/>
    <property type="project" value="TreeGrafter"/>
</dbReference>
<dbReference type="InterPro" id="IPR041492">
    <property type="entry name" value="HAD_2"/>
</dbReference>
<accession>Q01NI3</accession>
<dbReference type="HOGENOM" id="CLU_045011_19_3_0"/>